<keyword evidence="3" id="KW-0677">Repeat</keyword>
<gene>
    <name evidence="8" type="ORF">AMATHDRAFT_55392</name>
</gene>
<feature type="domain" description="U2A'/phosphoprotein 32 family A C-terminal" evidence="7">
    <location>
        <begin position="132"/>
        <end position="150"/>
    </location>
</feature>
<dbReference type="FunFam" id="3.80.10.10:FF:000055">
    <property type="entry name" value="Protein phosphatase 1 regulatory subunit 7"/>
    <property type="match status" value="1"/>
</dbReference>
<name>A0A2A9NXA2_9AGAR</name>
<dbReference type="AlphaFoldDB" id="A0A2A9NXA2"/>
<sequence>MEHNQDISVTGESTRNDAGATVATEKQALCARVELPTQNADATAESDEDHVAADVDKEEEEDNGDFLEDFPDNTDDLELVHLRIGSLSHLRLPRFAQHLRRLCLRQNLISHLDAGIFHTLVNLEELDLYDNKVKYLGDALDKLPKLKSLDLSFNLFKNVPERLEHMPLLETIYFVQNRLTKISGLGSLVQLRSLELGGNKIRKIENLETLVNLEELWLGKNKLVKIEGLSTLKNLKILSLQSNRITKLEGLEGLENLDQLYLSHNGIKKIEGLESNSNLTTLDIGNNFVEVLENVSHLTQLTELWMNGNQIPDLRALDTQLRSISTLETLYLEGNPCQTSDMANYRRKVKLALPQLKQIDATYVKPT</sequence>
<keyword evidence="9" id="KW-1185">Reference proteome</keyword>
<dbReference type="SUPFAM" id="SSF52058">
    <property type="entry name" value="L domain-like"/>
    <property type="match status" value="1"/>
</dbReference>
<dbReference type="InterPro" id="IPR001611">
    <property type="entry name" value="Leu-rich_rpt"/>
</dbReference>
<feature type="region of interest" description="Disordered" evidence="6">
    <location>
        <begin position="1"/>
        <end position="21"/>
    </location>
</feature>
<proteinExistence type="inferred from homology"/>
<dbReference type="InterPro" id="IPR003591">
    <property type="entry name" value="Leu-rich_rpt_typical-subtyp"/>
</dbReference>
<dbReference type="SMART" id="SM00365">
    <property type="entry name" value="LRR_SD22"/>
    <property type="match status" value="10"/>
</dbReference>
<reference evidence="8 9" key="1">
    <citation type="submission" date="2014-02" db="EMBL/GenBank/DDBJ databases">
        <title>Transposable element dynamics among asymbiotic and ectomycorrhizal Amanita fungi.</title>
        <authorList>
            <consortium name="DOE Joint Genome Institute"/>
            <person name="Hess J."/>
            <person name="Skrede I."/>
            <person name="Wolfe B."/>
            <person name="LaButti K."/>
            <person name="Ohm R.A."/>
            <person name="Grigoriev I.V."/>
            <person name="Pringle A."/>
        </authorList>
    </citation>
    <scope>NUCLEOTIDE SEQUENCE [LARGE SCALE GENOMIC DNA]</scope>
    <source>
        <strain evidence="8 9">SKay4041</strain>
    </source>
</reference>
<dbReference type="PANTHER" id="PTHR45973:SF23">
    <property type="entry name" value="PROTEIN PHOSPHATASE 1 REGULATORY SUBUNIT 7"/>
    <property type="match status" value="1"/>
</dbReference>
<dbReference type="InterPro" id="IPR050576">
    <property type="entry name" value="Cilia_flagella_integrity"/>
</dbReference>
<dbReference type="OrthoDB" id="266138at2759"/>
<evidence type="ECO:0000256" key="5">
    <source>
        <dbReference type="ARBA" id="ARBA00023460"/>
    </source>
</evidence>
<evidence type="ECO:0000313" key="9">
    <source>
        <dbReference type="Proteomes" id="UP000242287"/>
    </source>
</evidence>
<evidence type="ECO:0000256" key="3">
    <source>
        <dbReference type="ARBA" id="ARBA00022737"/>
    </source>
</evidence>
<comment type="similarity">
    <text evidence="5">Belongs to the SDS22 family.</text>
</comment>
<dbReference type="EMBL" id="KZ301975">
    <property type="protein sequence ID" value="PFH53051.1"/>
    <property type="molecule type" value="Genomic_DNA"/>
</dbReference>
<dbReference type="Pfam" id="PF13855">
    <property type="entry name" value="LRR_8"/>
    <property type="match status" value="1"/>
</dbReference>
<keyword evidence="4" id="KW-0539">Nucleus</keyword>
<feature type="domain" description="U2A'/phosphoprotein 32 family A C-terminal" evidence="7">
    <location>
        <begin position="342"/>
        <end position="360"/>
    </location>
</feature>
<dbReference type="Proteomes" id="UP000242287">
    <property type="component" value="Unassembled WGS sequence"/>
</dbReference>
<feature type="compositionally biased region" description="Polar residues" evidence="6">
    <location>
        <begin position="1"/>
        <end position="13"/>
    </location>
</feature>
<feature type="compositionally biased region" description="Acidic residues" evidence="6">
    <location>
        <begin position="56"/>
        <end position="69"/>
    </location>
</feature>
<dbReference type="STRING" id="703135.A0A2A9NXA2"/>
<dbReference type="Pfam" id="PF12799">
    <property type="entry name" value="LRR_4"/>
    <property type="match status" value="3"/>
</dbReference>
<dbReference type="GO" id="GO:0005634">
    <property type="term" value="C:nucleus"/>
    <property type="evidence" value="ECO:0007669"/>
    <property type="project" value="UniProtKB-SubCell"/>
</dbReference>
<feature type="region of interest" description="Disordered" evidence="6">
    <location>
        <begin position="35"/>
        <end position="69"/>
    </location>
</feature>
<dbReference type="SMART" id="SM00446">
    <property type="entry name" value="LRRcap"/>
    <property type="match status" value="2"/>
</dbReference>
<evidence type="ECO:0000256" key="2">
    <source>
        <dbReference type="ARBA" id="ARBA00022614"/>
    </source>
</evidence>
<evidence type="ECO:0000256" key="4">
    <source>
        <dbReference type="ARBA" id="ARBA00023242"/>
    </source>
</evidence>
<dbReference type="InterPro" id="IPR003603">
    <property type="entry name" value="U2A'_phosphoprotein32A_C"/>
</dbReference>
<dbReference type="SMART" id="SM00369">
    <property type="entry name" value="LRR_TYP"/>
    <property type="match status" value="7"/>
</dbReference>
<dbReference type="Gene3D" id="3.80.10.10">
    <property type="entry name" value="Ribonuclease Inhibitor"/>
    <property type="match status" value="2"/>
</dbReference>
<comment type="subcellular location">
    <subcellularLocation>
        <location evidence="1">Nucleus</location>
    </subcellularLocation>
</comment>
<dbReference type="InterPro" id="IPR032675">
    <property type="entry name" value="LRR_dom_sf"/>
</dbReference>
<evidence type="ECO:0000313" key="8">
    <source>
        <dbReference type="EMBL" id="PFH53051.1"/>
    </source>
</evidence>
<keyword evidence="2" id="KW-0433">Leucine-rich repeat</keyword>
<dbReference type="InterPro" id="IPR025875">
    <property type="entry name" value="Leu-rich_rpt_4"/>
</dbReference>
<accession>A0A2A9NXA2</accession>
<evidence type="ECO:0000256" key="6">
    <source>
        <dbReference type="SAM" id="MobiDB-lite"/>
    </source>
</evidence>
<protein>
    <recommendedName>
        <fullName evidence="7">U2A'/phosphoprotein 32 family A C-terminal domain-containing protein</fullName>
    </recommendedName>
</protein>
<organism evidence="8 9">
    <name type="scientific">Amanita thiersii Skay4041</name>
    <dbReference type="NCBI Taxonomy" id="703135"/>
    <lineage>
        <taxon>Eukaryota</taxon>
        <taxon>Fungi</taxon>
        <taxon>Dikarya</taxon>
        <taxon>Basidiomycota</taxon>
        <taxon>Agaricomycotina</taxon>
        <taxon>Agaricomycetes</taxon>
        <taxon>Agaricomycetidae</taxon>
        <taxon>Agaricales</taxon>
        <taxon>Pluteineae</taxon>
        <taxon>Amanitaceae</taxon>
        <taxon>Amanita</taxon>
    </lineage>
</organism>
<evidence type="ECO:0000256" key="1">
    <source>
        <dbReference type="ARBA" id="ARBA00004123"/>
    </source>
</evidence>
<dbReference type="PANTHER" id="PTHR45973">
    <property type="entry name" value="PROTEIN PHOSPHATASE 1 REGULATORY SUBUNIT SDS22-RELATED"/>
    <property type="match status" value="1"/>
</dbReference>
<evidence type="ECO:0000259" key="7">
    <source>
        <dbReference type="SMART" id="SM00446"/>
    </source>
</evidence>
<dbReference type="PROSITE" id="PS51450">
    <property type="entry name" value="LRR"/>
    <property type="match status" value="7"/>
</dbReference>